<reference evidence="1 2" key="1">
    <citation type="submission" date="2017-09" db="EMBL/GenBank/DDBJ databases">
        <title>Depth-based differentiation of microbial function through sediment-hosted aquifers and enrichment of novel symbionts in the deep terrestrial subsurface.</title>
        <authorList>
            <person name="Probst A.J."/>
            <person name="Ladd B."/>
            <person name="Jarett J.K."/>
            <person name="Geller-Mcgrath D.E."/>
            <person name="Sieber C.M."/>
            <person name="Emerson J.B."/>
            <person name="Anantharaman K."/>
            <person name="Thomas B.C."/>
            <person name="Malmstrom R."/>
            <person name="Stieglmeier M."/>
            <person name="Klingl A."/>
            <person name="Woyke T."/>
            <person name="Ryan C.M."/>
            <person name="Banfield J.F."/>
        </authorList>
    </citation>
    <scope>NUCLEOTIDE SEQUENCE [LARGE SCALE GENOMIC DNA]</scope>
    <source>
        <strain evidence="1">CG10_big_fil_rev_8_21_14_0_10_46_23</strain>
    </source>
</reference>
<organism evidence="1 2">
    <name type="scientific">Candidatus Yanofskybacteria bacterium CG10_big_fil_rev_8_21_14_0_10_46_23</name>
    <dbReference type="NCBI Taxonomy" id="1975098"/>
    <lineage>
        <taxon>Bacteria</taxon>
        <taxon>Candidatus Yanofskyibacteriota</taxon>
    </lineage>
</organism>
<sequence length="279" mass="32459">MAEESIQNLIMSAEEYAQREHETPYLFELEKGPKFLFYFGSPHIKDPRSLIFSQIQSAFEKAKPDLVLVEGVNARDNREAVNEKAKSVSQDEAIEMAGESGFTLRLAITNKIDWDSPEPSNKTLYSYLLEQGFARENIFAWEVMQMLSQYQRHLKRGGFKEFIAPYIERFKKQTGWLDFNYAYDQALKIAEGIIGRKIEVETETNSPDFTDPTPWPDRKDRQTVLNKISVAESLLRDRFMIEEIIKALERYNRLFIVYGASHAVMQEPALRSWFARADF</sequence>
<evidence type="ECO:0000313" key="1">
    <source>
        <dbReference type="EMBL" id="PIR41590.1"/>
    </source>
</evidence>
<evidence type="ECO:0000313" key="2">
    <source>
        <dbReference type="Proteomes" id="UP000230232"/>
    </source>
</evidence>
<evidence type="ECO:0008006" key="3">
    <source>
        <dbReference type="Google" id="ProtNLM"/>
    </source>
</evidence>
<comment type="caution">
    <text evidence="1">The sequence shown here is derived from an EMBL/GenBank/DDBJ whole genome shotgun (WGS) entry which is preliminary data.</text>
</comment>
<proteinExistence type="predicted"/>
<protein>
    <recommendedName>
        <fullName evidence="3">TraB family protein</fullName>
    </recommendedName>
</protein>
<accession>A0A2H0R536</accession>
<dbReference type="EMBL" id="PCXO01000004">
    <property type="protein sequence ID" value="PIR41590.1"/>
    <property type="molecule type" value="Genomic_DNA"/>
</dbReference>
<dbReference type="Proteomes" id="UP000230232">
    <property type="component" value="Unassembled WGS sequence"/>
</dbReference>
<dbReference type="AlphaFoldDB" id="A0A2H0R536"/>
<name>A0A2H0R536_9BACT</name>
<gene>
    <name evidence="1" type="ORF">COV31_00575</name>
</gene>